<evidence type="ECO:0000256" key="1">
    <source>
        <dbReference type="ARBA" id="ARBA00022737"/>
    </source>
</evidence>
<dbReference type="Proteomes" id="UP001140091">
    <property type="component" value="Unassembled WGS sequence"/>
</dbReference>
<dbReference type="InterPro" id="IPR027417">
    <property type="entry name" value="P-loop_NTPase"/>
</dbReference>
<dbReference type="EMBL" id="JANBPK010000867">
    <property type="protein sequence ID" value="KAJ2929549.1"/>
    <property type="molecule type" value="Genomic_DNA"/>
</dbReference>
<dbReference type="Pfam" id="PF24883">
    <property type="entry name" value="NPHP3_N"/>
    <property type="match status" value="1"/>
</dbReference>
<dbReference type="OrthoDB" id="5965280at2759"/>
<evidence type="ECO:0000313" key="3">
    <source>
        <dbReference type="EMBL" id="KAJ2929549.1"/>
    </source>
</evidence>
<dbReference type="InterPro" id="IPR056884">
    <property type="entry name" value="NPHP3-like_N"/>
</dbReference>
<reference evidence="3" key="1">
    <citation type="submission" date="2022-06" db="EMBL/GenBank/DDBJ databases">
        <title>Genome Sequence of Candolleomyces eurysporus.</title>
        <authorList>
            <person name="Buettner E."/>
        </authorList>
    </citation>
    <scope>NUCLEOTIDE SEQUENCE</scope>
    <source>
        <strain evidence="3">VTCC 930004</strain>
    </source>
</reference>
<proteinExistence type="predicted"/>
<keyword evidence="4" id="KW-1185">Reference proteome</keyword>
<gene>
    <name evidence="3" type="ORF">H1R20_g7534</name>
</gene>
<dbReference type="PANTHER" id="PTHR10039">
    <property type="entry name" value="AMELOGENIN"/>
    <property type="match status" value="1"/>
</dbReference>
<dbReference type="SUPFAM" id="SSF52540">
    <property type="entry name" value="P-loop containing nucleoside triphosphate hydrolases"/>
    <property type="match status" value="1"/>
</dbReference>
<dbReference type="AlphaFoldDB" id="A0A9W8JB19"/>
<feature type="domain" description="Nephrocystin 3-like N-terminal" evidence="2">
    <location>
        <begin position="84"/>
        <end position="249"/>
    </location>
</feature>
<dbReference type="Gene3D" id="3.40.50.300">
    <property type="entry name" value="P-loop containing nucleotide triphosphate hydrolases"/>
    <property type="match status" value="1"/>
</dbReference>
<keyword evidence="1" id="KW-0677">Repeat</keyword>
<organism evidence="3 4">
    <name type="scientific">Candolleomyces eurysporus</name>
    <dbReference type="NCBI Taxonomy" id="2828524"/>
    <lineage>
        <taxon>Eukaryota</taxon>
        <taxon>Fungi</taxon>
        <taxon>Dikarya</taxon>
        <taxon>Basidiomycota</taxon>
        <taxon>Agaricomycotina</taxon>
        <taxon>Agaricomycetes</taxon>
        <taxon>Agaricomycetidae</taxon>
        <taxon>Agaricales</taxon>
        <taxon>Agaricineae</taxon>
        <taxon>Psathyrellaceae</taxon>
        <taxon>Candolleomyces</taxon>
    </lineage>
</organism>
<comment type="caution">
    <text evidence="3">The sequence shown here is derived from an EMBL/GenBank/DDBJ whole genome shotgun (WGS) entry which is preliminary data.</text>
</comment>
<feature type="non-terminal residue" evidence="3">
    <location>
        <position position="1"/>
    </location>
</feature>
<protein>
    <recommendedName>
        <fullName evidence="2">Nephrocystin 3-like N-terminal domain-containing protein</fullName>
    </recommendedName>
</protein>
<name>A0A9W8JB19_9AGAR</name>
<dbReference type="PANTHER" id="PTHR10039:SF14">
    <property type="entry name" value="NACHT DOMAIN-CONTAINING PROTEIN"/>
    <property type="match status" value="1"/>
</dbReference>
<evidence type="ECO:0000259" key="2">
    <source>
        <dbReference type="Pfam" id="PF24883"/>
    </source>
</evidence>
<accession>A0A9W8JB19</accession>
<sequence length="605" mass="69338">MGPSNARTPPAEHTSTMSMFPHAQNFRVDKMRVNSSQNVYNTQVTRMNGWDKLLDHVASNALHDSRARFDAPKCDEDTRVEVTKELVDWIQDRGAPQRLLCMTGAAGAGKSALQQTVAERCSHSNTLGSAFFFSAGDPTRNNLSRIVPTIACQLGLHNPALRDAIGKAVEDNSLIFTKKIEIQMDTLVVAPFKRVCASGELDSDSFPHAILIDGLDECSGEDNQDELLSAIKHCLLNNDLPFRIFIASRPEWAIRTALDSDPEGYLYRLAYHIKLSDMYDATGDIRRYLWTRLRGIGSRSRDRRAQSPQWPTEEDIEKLVAAASGQFVYAATVVKYVSERRGSPVDRLRTIINWTPEGGQQTRPLELLDILYRNILSNAKELYEAVDTNRGRDFLLLIRAHQMNSDFLAGAQYSTRAFDEIISLEEGGHQVLFSDLHSLVFVCQSPAWVEVREEMKFYHLSFFEFLDSEFRAQHLFVSERRVRQYLVGSCLQKLLQYEAFLDEPLVYYCGDQTTYVDDLRLIDFTRNNGWGRIDERLSSHIERGYVDPQVWHELARFTSDTIKHLNDELHECKLAVIVKSYFDKWKERYHQEGFTESREEYLADF</sequence>
<evidence type="ECO:0000313" key="4">
    <source>
        <dbReference type="Proteomes" id="UP001140091"/>
    </source>
</evidence>